<protein>
    <submittedName>
        <fullName evidence="8">Myb transcription factor</fullName>
    </submittedName>
</protein>
<feature type="region of interest" description="Disordered" evidence="5">
    <location>
        <begin position="103"/>
        <end position="153"/>
    </location>
</feature>
<feature type="compositionally biased region" description="Basic and acidic residues" evidence="5">
    <location>
        <begin position="452"/>
        <end position="461"/>
    </location>
</feature>
<organism evidence="8 9">
    <name type="scientific">Blattamonas nauphoetae</name>
    <dbReference type="NCBI Taxonomy" id="2049346"/>
    <lineage>
        <taxon>Eukaryota</taxon>
        <taxon>Metamonada</taxon>
        <taxon>Preaxostyla</taxon>
        <taxon>Oxymonadida</taxon>
        <taxon>Blattamonas</taxon>
    </lineage>
</organism>
<sequence>MSHTSDIDSTDGLSRSLTADQTTEYETGNQLSLDSAPHSLHISPNPTFRSPSFEDTKATNAPSQLTWPSSERFFPRVVTQNGMITPGTPNFFYYTSTSPDFQNSFSESGRVRNNTSTSPSSSILSAAKASHAHESATRGAENDPHAPILYSEPSLASVPNSTTLHSSLPTSMIQVTQNTALSPHFTLPVSPLTILNVGQGGPAPSPRRSSILLFSQQETLETPRLMANTPNMGGLGMTPSMNDDPHALFEYATQPPSSISGQIALNEGLLANSLIPISMITSQMPTTLQRMGTRGVVHADWIGDEADLEPRKRRRRHTNFEDDTDFLPSPQVGMGSERGWGSQRVRRRRAVKWTDSEDNLLFEAVRMFGTKNWKAIAEKVGGGRTGDMCSQHWHRVLCPSIRKEGWSQEEDAMLRREVERFGTSNWTRVAAGLRGRTDIQCRYRWGRLGKDEGGRGWRDRQGGGGGGGGREEDERIQRNTQPATVQSFMDSSVRKSRMMTHSQQTRQPNENFGQDEEDAR</sequence>
<keyword evidence="9" id="KW-1185">Reference proteome</keyword>
<dbReference type="EMBL" id="JARBJD010000060">
    <property type="protein sequence ID" value="KAK2956041.1"/>
    <property type="molecule type" value="Genomic_DNA"/>
</dbReference>
<evidence type="ECO:0000313" key="8">
    <source>
        <dbReference type="EMBL" id="KAK2956041.1"/>
    </source>
</evidence>
<feature type="compositionally biased region" description="Basic and acidic residues" evidence="5">
    <location>
        <begin position="131"/>
        <end position="144"/>
    </location>
</feature>
<gene>
    <name evidence="8" type="ORF">BLNAU_9017</name>
</gene>
<evidence type="ECO:0000259" key="6">
    <source>
        <dbReference type="PROSITE" id="PS50090"/>
    </source>
</evidence>
<feature type="compositionally biased region" description="Polar residues" evidence="5">
    <location>
        <begin position="478"/>
        <end position="490"/>
    </location>
</feature>
<evidence type="ECO:0000256" key="5">
    <source>
        <dbReference type="SAM" id="MobiDB-lite"/>
    </source>
</evidence>
<evidence type="ECO:0000256" key="3">
    <source>
        <dbReference type="ARBA" id="ARBA00023163"/>
    </source>
</evidence>
<feature type="compositionally biased region" description="Low complexity" evidence="5">
    <location>
        <begin position="116"/>
        <end position="129"/>
    </location>
</feature>
<evidence type="ECO:0000259" key="7">
    <source>
        <dbReference type="PROSITE" id="PS51294"/>
    </source>
</evidence>
<dbReference type="CDD" id="cd00167">
    <property type="entry name" value="SANT"/>
    <property type="match status" value="2"/>
</dbReference>
<dbReference type="InterPro" id="IPR017930">
    <property type="entry name" value="Myb_dom"/>
</dbReference>
<feature type="domain" description="HTH myb-type" evidence="7">
    <location>
        <begin position="347"/>
        <end position="401"/>
    </location>
</feature>
<evidence type="ECO:0000256" key="1">
    <source>
        <dbReference type="ARBA" id="ARBA00023015"/>
    </source>
</evidence>
<accession>A0ABQ9XX27</accession>
<name>A0ABQ9XX27_9EUKA</name>
<keyword evidence="1" id="KW-0805">Transcription regulation</keyword>
<evidence type="ECO:0000256" key="2">
    <source>
        <dbReference type="ARBA" id="ARBA00023125"/>
    </source>
</evidence>
<dbReference type="Pfam" id="PF13921">
    <property type="entry name" value="Myb_DNA-bind_6"/>
    <property type="match status" value="1"/>
</dbReference>
<proteinExistence type="predicted"/>
<dbReference type="InterPro" id="IPR001005">
    <property type="entry name" value="SANT/Myb"/>
</dbReference>
<dbReference type="Gene3D" id="1.10.10.60">
    <property type="entry name" value="Homeodomain-like"/>
    <property type="match status" value="2"/>
</dbReference>
<feature type="compositionally biased region" description="Polar residues" evidence="5">
    <location>
        <begin position="499"/>
        <end position="512"/>
    </location>
</feature>
<dbReference type="SUPFAM" id="SSF46689">
    <property type="entry name" value="Homeodomain-like"/>
    <property type="match status" value="2"/>
</dbReference>
<keyword evidence="3" id="KW-0804">Transcription</keyword>
<feature type="region of interest" description="Disordered" evidence="5">
    <location>
        <begin position="452"/>
        <end position="520"/>
    </location>
</feature>
<dbReference type="PANTHER" id="PTHR46621">
    <property type="entry name" value="SNRNA-ACTIVATING PROTEIN COMPLEX SUBUNIT 4"/>
    <property type="match status" value="1"/>
</dbReference>
<dbReference type="SMART" id="SM00717">
    <property type="entry name" value="SANT"/>
    <property type="match status" value="2"/>
</dbReference>
<feature type="region of interest" description="Disordered" evidence="5">
    <location>
        <begin position="312"/>
        <end position="341"/>
    </location>
</feature>
<feature type="domain" description="Myb-like" evidence="6">
    <location>
        <begin position="398"/>
        <end position="449"/>
    </location>
</feature>
<feature type="compositionally biased region" description="Polar residues" evidence="5">
    <location>
        <begin position="11"/>
        <end position="33"/>
    </location>
</feature>
<feature type="region of interest" description="Disordered" evidence="5">
    <location>
        <begin position="1"/>
        <end position="67"/>
    </location>
</feature>
<dbReference type="InterPro" id="IPR009057">
    <property type="entry name" value="Homeodomain-like_sf"/>
</dbReference>
<feature type="compositionally biased region" description="Polar residues" evidence="5">
    <location>
        <begin position="103"/>
        <end position="115"/>
    </location>
</feature>
<dbReference type="PROSITE" id="PS51294">
    <property type="entry name" value="HTH_MYB"/>
    <property type="match status" value="2"/>
</dbReference>
<feature type="domain" description="HTH myb-type" evidence="7">
    <location>
        <begin position="402"/>
        <end position="453"/>
    </location>
</feature>
<reference evidence="8 9" key="1">
    <citation type="journal article" date="2022" name="bioRxiv">
        <title>Genomics of Preaxostyla Flagellates Illuminates Evolutionary Transitions and the Path Towards Mitochondrial Loss.</title>
        <authorList>
            <person name="Novak L.V.F."/>
            <person name="Treitli S.C."/>
            <person name="Pyrih J."/>
            <person name="Halakuc P."/>
            <person name="Pipaliya S.V."/>
            <person name="Vacek V."/>
            <person name="Brzon O."/>
            <person name="Soukal P."/>
            <person name="Eme L."/>
            <person name="Dacks J.B."/>
            <person name="Karnkowska A."/>
            <person name="Elias M."/>
            <person name="Hampl V."/>
        </authorList>
    </citation>
    <scope>NUCLEOTIDE SEQUENCE [LARGE SCALE GENOMIC DNA]</scope>
    <source>
        <strain evidence="8">NAU3</strain>
        <tissue evidence="8">Gut</tissue>
    </source>
</reference>
<evidence type="ECO:0000313" key="9">
    <source>
        <dbReference type="Proteomes" id="UP001281761"/>
    </source>
</evidence>
<comment type="caution">
    <text evidence="8">The sequence shown here is derived from an EMBL/GenBank/DDBJ whole genome shotgun (WGS) entry which is preliminary data.</text>
</comment>
<dbReference type="PANTHER" id="PTHR46621:SF1">
    <property type="entry name" value="SNRNA-ACTIVATING PROTEIN COMPLEX SUBUNIT 4"/>
    <property type="match status" value="1"/>
</dbReference>
<evidence type="ECO:0000256" key="4">
    <source>
        <dbReference type="ARBA" id="ARBA00023242"/>
    </source>
</evidence>
<keyword evidence="2" id="KW-0238">DNA-binding</keyword>
<feature type="domain" description="Myb-like" evidence="6">
    <location>
        <begin position="345"/>
        <end position="397"/>
    </location>
</feature>
<dbReference type="InterPro" id="IPR051575">
    <property type="entry name" value="Myb-like_DNA-bd"/>
</dbReference>
<dbReference type="Proteomes" id="UP001281761">
    <property type="component" value="Unassembled WGS sequence"/>
</dbReference>
<dbReference type="PROSITE" id="PS50090">
    <property type="entry name" value="MYB_LIKE"/>
    <property type="match status" value="2"/>
</dbReference>
<feature type="compositionally biased region" description="Polar residues" evidence="5">
    <location>
        <begin position="58"/>
        <end position="67"/>
    </location>
</feature>
<keyword evidence="4" id="KW-0539">Nucleus</keyword>